<feature type="domain" description="UDP-N-acetylglucosamine 2-epimerase" evidence="1">
    <location>
        <begin position="29"/>
        <end position="351"/>
    </location>
</feature>
<gene>
    <name evidence="2" type="ORF">IMBEDNDK_00035</name>
</gene>
<dbReference type="PANTHER" id="PTHR43174:SF1">
    <property type="entry name" value="UDP-N-ACETYLGLUCOSAMINE 2-EPIMERASE"/>
    <property type="match status" value="1"/>
</dbReference>
<reference evidence="2" key="1">
    <citation type="submission" date="2020-06" db="EMBL/GenBank/DDBJ databases">
        <title>Unique genomic features of the anaerobic methanotrophic archaea.</title>
        <authorList>
            <person name="Chadwick G.L."/>
            <person name="Skennerton C.T."/>
            <person name="Laso-Perez R."/>
            <person name="Leu A.O."/>
            <person name="Speth D.R."/>
            <person name="Yu H."/>
            <person name="Morgan-Lang C."/>
            <person name="Hatzenpichler R."/>
            <person name="Goudeau D."/>
            <person name="Malmstrom R."/>
            <person name="Brazelton W.J."/>
            <person name="Woyke T."/>
            <person name="Hallam S.J."/>
            <person name="Tyson G.W."/>
            <person name="Wegener G."/>
            <person name="Boetius A."/>
            <person name="Orphan V."/>
        </authorList>
    </citation>
    <scope>NUCLEOTIDE SEQUENCE</scope>
</reference>
<keyword evidence="2" id="KW-0413">Isomerase</keyword>
<evidence type="ECO:0000313" key="2">
    <source>
        <dbReference type="EMBL" id="QNO48825.1"/>
    </source>
</evidence>
<dbReference type="InterPro" id="IPR029767">
    <property type="entry name" value="WecB-like"/>
</dbReference>
<dbReference type="PANTHER" id="PTHR43174">
    <property type="entry name" value="UDP-N-ACETYLGLUCOSAMINE 2-EPIMERASE"/>
    <property type="match status" value="1"/>
</dbReference>
<dbReference type="GO" id="GO:0016853">
    <property type="term" value="F:isomerase activity"/>
    <property type="evidence" value="ECO:0007669"/>
    <property type="project" value="UniProtKB-KW"/>
</dbReference>
<name>A0A7G9YLE1_9EURY</name>
<dbReference type="NCBIfam" id="TIGR00236">
    <property type="entry name" value="wecB"/>
    <property type="match status" value="1"/>
</dbReference>
<dbReference type="InterPro" id="IPR003331">
    <property type="entry name" value="UDP_GlcNAc_Epimerase_2_dom"/>
</dbReference>
<accession>A0A7G9YLE1</accession>
<proteinExistence type="predicted"/>
<dbReference type="Gene3D" id="3.40.50.2000">
    <property type="entry name" value="Glycogen Phosphorylase B"/>
    <property type="match status" value="2"/>
</dbReference>
<dbReference type="AlphaFoldDB" id="A0A7G9YLE1"/>
<dbReference type="Pfam" id="PF02350">
    <property type="entry name" value="Epimerase_2"/>
    <property type="match status" value="1"/>
</dbReference>
<dbReference type="CDD" id="cd03786">
    <property type="entry name" value="GTB_UDP-GlcNAc_2-Epimerase"/>
    <property type="match status" value="1"/>
</dbReference>
<sequence>MAEMKIVSVVGARPQFIKCAPLSRELRRMCEEIIIHTGQHYDYVMNKVFFDELEIPSPDHHLNIGSGTHGHQTGNMLKRIEDVLIEEKPDLVMVYGDTNTTLSGALAAVKLHITVAHVEAGLRSFDRRMPEEINRILTDHCSDILFCPTENAVKNLRREGVTRGIHLVGDIMVDALNENIEIAEKKSGILNELDLEPKKYYLITIHRAENTDDYERLKNIVDAACEIENLVFPCHPRTEKYLKEFGLWDELVERVKVIQPVGYWDMLMLEKNAKKIVTDSGGIQKEAYILKVPCITLRMSTEWIETVEAGKNMLVDVNKNKIINIIHKFEPGGRYKDIFGKNASGKICEVLDSLKDASVNG</sequence>
<dbReference type="EMBL" id="MT631362">
    <property type="protein sequence ID" value="QNO48825.1"/>
    <property type="molecule type" value="Genomic_DNA"/>
</dbReference>
<evidence type="ECO:0000259" key="1">
    <source>
        <dbReference type="Pfam" id="PF02350"/>
    </source>
</evidence>
<dbReference type="SUPFAM" id="SSF53756">
    <property type="entry name" value="UDP-Glycosyltransferase/glycogen phosphorylase"/>
    <property type="match status" value="1"/>
</dbReference>
<protein>
    <submittedName>
        <fullName evidence="2">UDP-N-acetylglucosamine 2-epimerase</fullName>
        <ecNumber evidence="2">5.1.-.-</ecNumber>
    </submittedName>
</protein>
<dbReference type="EC" id="5.1.-.-" evidence="2"/>
<organism evidence="2">
    <name type="scientific">Candidatus Methanogaster sp. ANME-2c ERB4</name>
    <dbReference type="NCBI Taxonomy" id="2759911"/>
    <lineage>
        <taxon>Archaea</taxon>
        <taxon>Methanobacteriati</taxon>
        <taxon>Methanobacteriota</taxon>
        <taxon>Stenosarchaea group</taxon>
        <taxon>Methanomicrobia</taxon>
        <taxon>Methanosarcinales</taxon>
        <taxon>ANME-2 cluster</taxon>
        <taxon>Candidatus Methanogasteraceae</taxon>
        <taxon>Candidatus Methanogaster</taxon>
    </lineage>
</organism>